<dbReference type="Proteomes" id="UP000054937">
    <property type="component" value="Unassembled WGS sequence"/>
</dbReference>
<keyword evidence="4" id="KW-1185">Reference proteome</keyword>
<proteinExistence type="predicted"/>
<reference evidence="3 4" key="1">
    <citation type="journal article" date="2015" name="Sci. Rep.">
        <title>Genome of the facultative scuticociliatosis pathogen Pseudocohnilembus persalinus provides insight into its virulence through horizontal gene transfer.</title>
        <authorList>
            <person name="Xiong J."/>
            <person name="Wang G."/>
            <person name="Cheng J."/>
            <person name="Tian M."/>
            <person name="Pan X."/>
            <person name="Warren A."/>
            <person name="Jiang C."/>
            <person name="Yuan D."/>
            <person name="Miao W."/>
        </authorList>
    </citation>
    <scope>NUCLEOTIDE SEQUENCE [LARGE SCALE GENOMIC DNA]</scope>
    <source>
        <strain evidence="3">36N120E</strain>
    </source>
</reference>
<dbReference type="SMART" id="SM00181">
    <property type="entry name" value="EGF"/>
    <property type="match status" value="5"/>
</dbReference>
<dbReference type="OrthoDB" id="27819at2759"/>
<evidence type="ECO:0000313" key="4">
    <source>
        <dbReference type="Proteomes" id="UP000054937"/>
    </source>
</evidence>
<evidence type="ECO:0000256" key="1">
    <source>
        <dbReference type="SAM" id="Phobius"/>
    </source>
</evidence>
<feature type="domain" description="EGF-like" evidence="2">
    <location>
        <begin position="305"/>
        <end position="343"/>
    </location>
</feature>
<sequence length="569" mass="66566">MEKIFIFTHNITSNSEHCYKGHTIDQKIDNYQLQHGIIDENYMWISTDKLTLFANPQTCEMYFNQTNLNEYIFKDNTHTYFYKTTVYGANNEIFILDYYNRYLWQIGAYCQIGCKSCQEYTHCFNCIGHQRNHDSVQNICLCSDGYFDNLQSYNCESCPSLCTKCTDYNNCNDCVPSSPVQRDPQKICECPISSYEDSSNNCQPCLFQCETCQNSNICLTCVPSIPERIGDTCFCPDTYYDNQLDYNCQECKFPCLNCENDTYCNTCVFSEPARLLINNDCACPIMYYSVQGIENCFKCPYRCYQCETGDKCQSCRFPYFRLIEDDCSCRDGYYDDGENPFCIKCPSQCKTCINGNECTSCLNQQALMPYCTQIMNHQFFSKNSIEEFQYQRCPLKCQNCYDRNTCMSCQGLNREGILKNCICKQGYHDEFGMQKDCQKCQKLCKNCLSSSYCNECQDLEHLYLYPGGKCDCELGFKYDQIKKKCVKAYRYKQDFYHQCPRNTVYSKSSDSCLDRKVFEEEKVFKYYLYGSLVVLASFVVCLVLIIKMNKIIERAQNMTLEEVCRFYDL</sequence>
<evidence type="ECO:0000259" key="2">
    <source>
        <dbReference type="SMART" id="SM00181"/>
    </source>
</evidence>
<organism evidence="3 4">
    <name type="scientific">Pseudocohnilembus persalinus</name>
    <name type="common">Ciliate</name>
    <dbReference type="NCBI Taxonomy" id="266149"/>
    <lineage>
        <taxon>Eukaryota</taxon>
        <taxon>Sar</taxon>
        <taxon>Alveolata</taxon>
        <taxon>Ciliophora</taxon>
        <taxon>Intramacronucleata</taxon>
        <taxon>Oligohymenophorea</taxon>
        <taxon>Scuticociliatia</taxon>
        <taxon>Philasterida</taxon>
        <taxon>Pseudocohnilembidae</taxon>
        <taxon>Pseudocohnilembus</taxon>
    </lineage>
</organism>
<feature type="domain" description="EGF-like" evidence="2">
    <location>
        <begin position="211"/>
        <end position="249"/>
    </location>
</feature>
<dbReference type="InterPro" id="IPR009030">
    <property type="entry name" value="Growth_fac_rcpt_cys_sf"/>
</dbReference>
<protein>
    <submittedName>
        <fullName evidence="3">Insulin-like growth factor binding protein, N-terminal</fullName>
    </submittedName>
</protein>
<evidence type="ECO:0000313" key="3">
    <source>
        <dbReference type="EMBL" id="KRX06091.1"/>
    </source>
</evidence>
<feature type="domain" description="EGF-like" evidence="2">
    <location>
        <begin position="116"/>
        <end position="156"/>
    </location>
</feature>
<gene>
    <name evidence="3" type="ORF">PPERSA_09703</name>
</gene>
<dbReference type="InterPro" id="IPR000742">
    <property type="entry name" value="EGF"/>
</dbReference>
<feature type="transmembrane region" description="Helical" evidence="1">
    <location>
        <begin position="526"/>
        <end position="546"/>
    </location>
</feature>
<dbReference type="PANTHER" id="PTHR15332:SF175">
    <property type="entry name" value="PROPROTEIN CONVERTASE SUBTILISIN_KEXIN TYPE 5-LIKE"/>
    <property type="match status" value="1"/>
</dbReference>
<feature type="domain" description="EGF-like" evidence="2">
    <location>
        <begin position="399"/>
        <end position="438"/>
    </location>
</feature>
<keyword evidence="1" id="KW-0472">Membrane</keyword>
<dbReference type="AlphaFoldDB" id="A0A0V0QV16"/>
<dbReference type="SUPFAM" id="SSF57184">
    <property type="entry name" value="Growth factor receptor domain"/>
    <property type="match status" value="3"/>
</dbReference>
<keyword evidence="1" id="KW-1133">Transmembrane helix</keyword>
<dbReference type="EMBL" id="LDAU01000101">
    <property type="protein sequence ID" value="KRX06091.1"/>
    <property type="molecule type" value="Genomic_DNA"/>
</dbReference>
<name>A0A0V0QV16_PSEPJ</name>
<dbReference type="Gene3D" id="2.10.220.10">
    <property type="entry name" value="Hormone Receptor, Insulin-like Growth Factor Receptor 1, Chain A, domain 2"/>
    <property type="match status" value="3"/>
</dbReference>
<keyword evidence="1" id="KW-0812">Transmembrane</keyword>
<comment type="caution">
    <text evidence="3">The sequence shown here is derived from an EMBL/GenBank/DDBJ whole genome shotgun (WGS) entry which is preliminary data.</text>
</comment>
<feature type="domain" description="EGF-like" evidence="2">
    <location>
        <begin position="446"/>
        <end position="486"/>
    </location>
</feature>
<dbReference type="PANTHER" id="PTHR15332">
    <property type="entry name" value="PROPROTEIN CONVERTASE SUBTILISIN_KEXIN TYPE 5-LIKE"/>
    <property type="match status" value="1"/>
</dbReference>
<accession>A0A0V0QV16</accession>
<dbReference type="InParanoid" id="A0A0V0QV16"/>